<feature type="compositionally biased region" description="Polar residues" evidence="1">
    <location>
        <begin position="166"/>
        <end position="176"/>
    </location>
</feature>
<feature type="compositionally biased region" description="Basic residues" evidence="1">
    <location>
        <begin position="154"/>
        <end position="164"/>
    </location>
</feature>
<evidence type="ECO:0000313" key="3">
    <source>
        <dbReference type="Proteomes" id="UP000460718"/>
    </source>
</evidence>
<gene>
    <name evidence="2" type="ORF">PF011_g25245</name>
</gene>
<evidence type="ECO:0000256" key="1">
    <source>
        <dbReference type="SAM" id="MobiDB-lite"/>
    </source>
</evidence>
<evidence type="ECO:0000313" key="2">
    <source>
        <dbReference type="EMBL" id="KAE8973464.1"/>
    </source>
</evidence>
<proteinExistence type="predicted"/>
<sequence>MLTKSRQSSTSLLVLGTVSTQYGGVPAAFAADLDNDLRDSLSPGARITASNIIGTPRTVKMDTATPPTQNISGTTTSRSAGRPRNRERQALTSAASPNCPILMSNPERSTTDAEELRWNRRLNISSDWLGGRDLRVLRDNFEVVGGRVVTNRSGPHRKGHHRARTLVQSEPALSSA</sequence>
<feature type="compositionally biased region" description="Polar residues" evidence="1">
    <location>
        <begin position="65"/>
        <end position="79"/>
    </location>
</feature>
<comment type="caution">
    <text evidence="2">The sequence shown here is derived from an EMBL/GenBank/DDBJ whole genome shotgun (WGS) entry which is preliminary data.</text>
</comment>
<feature type="region of interest" description="Disordered" evidence="1">
    <location>
        <begin position="151"/>
        <end position="176"/>
    </location>
</feature>
<dbReference type="Proteomes" id="UP000460718">
    <property type="component" value="Unassembled WGS sequence"/>
</dbReference>
<organism evidence="2 3">
    <name type="scientific">Phytophthora fragariae</name>
    <dbReference type="NCBI Taxonomy" id="53985"/>
    <lineage>
        <taxon>Eukaryota</taxon>
        <taxon>Sar</taxon>
        <taxon>Stramenopiles</taxon>
        <taxon>Oomycota</taxon>
        <taxon>Peronosporomycetes</taxon>
        <taxon>Peronosporales</taxon>
        <taxon>Peronosporaceae</taxon>
        <taxon>Phytophthora</taxon>
    </lineage>
</organism>
<dbReference type="EMBL" id="QXFW01003037">
    <property type="protein sequence ID" value="KAE8973464.1"/>
    <property type="molecule type" value="Genomic_DNA"/>
</dbReference>
<dbReference type="AlphaFoldDB" id="A0A6A3HZ41"/>
<feature type="region of interest" description="Disordered" evidence="1">
    <location>
        <begin position="58"/>
        <end position="108"/>
    </location>
</feature>
<protein>
    <submittedName>
        <fullName evidence="2">Uncharacterized protein</fullName>
    </submittedName>
</protein>
<reference evidence="2 3" key="1">
    <citation type="submission" date="2018-09" db="EMBL/GenBank/DDBJ databases">
        <title>Genomic investigation of the strawberry pathogen Phytophthora fragariae indicates pathogenicity is determined by transcriptional variation in three key races.</title>
        <authorList>
            <person name="Adams T.M."/>
            <person name="Armitage A.D."/>
            <person name="Sobczyk M.K."/>
            <person name="Bates H.J."/>
            <person name="Dunwell J.M."/>
            <person name="Nellist C.F."/>
            <person name="Harrison R.J."/>
        </authorList>
    </citation>
    <scope>NUCLEOTIDE SEQUENCE [LARGE SCALE GENOMIC DNA]</scope>
    <source>
        <strain evidence="2 3">SCRP245</strain>
    </source>
</reference>
<accession>A0A6A3HZ41</accession>
<name>A0A6A3HZ41_9STRA</name>